<evidence type="ECO:0000256" key="5">
    <source>
        <dbReference type="ARBA" id="ARBA00023242"/>
    </source>
</evidence>
<evidence type="ECO:0000256" key="6">
    <source>
        <dbReference type="SAM" id="Phobius"/>
    </source>
</evidence>
<protein>
    <recommendedName>
        <fullName evidence="7">Man1/Src1-like C-terminal domain-containing protein</fullName>
    </recommendedName>
</protein>
<dbReference type="VEuPathDB" id="MicrosporidiaDB:VICG_02050"/>
<dbReference type="AlphaFoldDB" id="L2GK70"/>
<proteinExistence type="predicted"/>
<dbReference type="GeneID" id="19882760"/>
<keyword evidence="9" id="KW-1185">Reference proteome</keyword>
<dbReference type="STRING" id="993615.L2GK70"/>
<evidence type="ECO:0000256" key="2">
    <source>
        <dbReference type="ARBA" id="ARBA00022692"/>
    </source>
</evidence>
<dbReference type="EMBL" id="JH370155">
    <property type="protein sequence ID" value="ELA40910.1"/>
    <property type="molecule type" value="Genomic_DNA"/>
</dbReference>
<dbReference type="OrthoDB" id="5376590at2759"/>
<organism evidence="8 9">
    <name type="scientific">Vittaforma corneae (strain ATCC 50505)</name>
    <name type="common">Microsporidian parasite</name>
    <name type="synonym">Nosema corneum</name>
    <dbReference type="NCBI Taxonomy" id="993615"/>
    <lineage>
        <taxon>Eukaryota</taxon>
        <taxon>Fungi</taxon>
        <taxon>Fungi incertae sedis</taxon>
        <taxon>Microsporidia</taxon>
        <taxon>Nosematidae</taxon>
        <taxon>Vittaforma</taxon>
    </lineage>
</organism>
<keyword evidence="4 6" id="KW-0472">Membrane</keyword>
<feature type="non-terminal residue" evidence="8">
    <location>
        <position position="1"/>
    </location>
</feature>
<evidence type="ECO:0000256" key="3">
    <source>
        <dbReference type="ARBA" id="ARBA00022989"/>
    </source>
</evidence>
<keyword evidence="3 6" id="KW-1133">Transmembrane helix</keyword>
<dbReference type="InterPro" id="IPR018996">
    <property type="entry name" value="Man1/Src1-like_C"/>
</dbReference>
<feature type="transmembrane region" description="Helical" evidence="6">
    <location>
        <begin position="133"/>
        <end position="156"/>
    </location>
</feature>
<evidence type="ECO:0000256" key="4">
    <source>
        <dbReference type="ARBA" id="ARBA00023136"/>
    </source>
</evidence>
<name>L2GK70_VITCO</name>
<comment type="subcellular location">
    <subcellularLocation>
        <location evidence="1">Nucleus membrane</location>
    </subcellularLocation>
</comment>
<dbReference type="Pfam" id="PF09402">
    <property type="entry name" value="MSC"/>
    <property type="match status" value="1"/>
</dbReference>
<evidence type="ECO:0000313" key="8">
    <source>
        <dbReference type="EMBL" id="ELA40910.1"/>
    </source>
</evidence>
<accession>L2GK70</accession>
<evidence type="ECO:0000313" key="9">
    <source>
        <dbReference type="Proteomes" id="UP000011082"/>
    </source>
</evidence>
<dbReference type="Proteomes" id="UP000011082">
    <property type="component" value="Unassembled WGS sequence"/>
</dbReference>
<sequence length="254" mass="29485">VLVGLCAYFKFYCSYCKPGLRFCIPVPPHSRLVNNQLVCDQGYRISKGIADICVPDVEEEGAVLQKAEKYIKMLEYLKGDYKFGYAKSPKLKISLISDPMVLRVLQHSPKVQFSEDMIEAKITKVGFRVLIRFYSLFLFKICLAIVVLLCILKIWINRRRKAAMLRARAVTISKEILDILNRQIMMSVKSTQFKPYVLAQQMRDALDIKEDLWQYVNEIIQRNSNVEKITDDQGRAMWKWIGPVLYKTESIDVE</sequence>
<reference evidence="9" key="1">
    <citation type="submission" date="2011-05" db="EMBL/GenBank/DDBJ databases">
        <title>The genome sequence of Vittaforma corneae strain ATCC 50505.</title>
        <authorList>
            <consortium name="The Broad Institute Genome Sequencing Platform"/>
            <person name="Cuomo C."/>
            <person name="Didier E."/>
            <person name="Bowers L."/>
            <person name="Young S.K."/>
            <person name="Zeng Q."/>
            <person name="Gargeya S."/>
            <person name="Fitzgerald M."/>
            <person name="Haas B."/>
            <person name="Abouelleil A."/>
            <person name="Alvarado L."/>
            <person name="Arachchi H.M."/>
            <person name="Berlin A."/>
            <person name="Chapman S.B."/>
            <person name="Gearin G."/>
            <person name="Goldberg J."/>
            <person name="Griggs A."/>
            <person name="Gujja S."/>
            <person name="Hansen M."/>
            <person name="Heiman D."/>
            <person name="Howarth C."/>
            <person name="Larimer J."/>
            <person name="Lui A."/>
            <person name="MacDonald P.J.P."/>
            <person name="McCowen C."/>
            <person name="Montmayeur A."/>
            <person name="Murphy C."/>
            <person name="Neiman D."/>
            <person name="Pearson M."/>
            <person name="Priest M."/>
            <person name="Roberts A."/>
            <person name="Saif S."/>
            <person name="Shea T."/>
            <person name="Sisk P."/>
            <person name="Stolte C."/>
            <person name="Sykes S."/>
            <person name="Wortman J."/>
            <person name="Nusbaum C."/>
            <person name="Birren B."/>
        </authorList>
    </citation>
    <scope>NUCLEOTIDE SEQUENCE [LARGE SCALE GENOMIC DNA]</scope>
    <source>
        <strain evidence="9">ATCC 50505</strain>
    </source>
</reference>
<dbReference type="GO" id="GO:0031965">
    <property type="term" value="C:nuclear membrane"/>
    <property type="evidence" value="ECO:0007669"/>
    <property type="project" value="UniProtKB-SubCell"/>
</dbReference>
<gene>
    <name evidence="8" type="ORF">VICG_02050</name>
</gene>
<dbReference type="InParanoid" id="L2GK70"/>
<feature type="domain" description="Man1/Src1-like C-terminal" evidence="7">
    <location>
        <begin position="137"/>
        <end position="243"/>
    </location>
</feature>
<evidence type="ECO:0000256" key="1">
    <source>
        <dbReference type="ARBA" id="ARBA00004126"/>
    </source>
</evidence>
<keyword evidence="5" id="KW-0539">Nucleus</keyword>
<keyword evidence="2 6" id="KW-0812">Transmembrane</keyword>
<evidence type="ECO:0000259" key="7">
    <source>
        <dbReference type="Pfam" id="PF09402"/>
    </source>
</evidence>
<dbReference type="RefSeq" id="XP_007605495.1">
    <property type="nucleotide sequence ID" value="XM_007605433.1"/>
</dbReference>
<dbReference type="HOGENOM" id="CLU_1096509_0_0_1"/>